<dbReference type="RefSeq" id="XP_027101631.1">
    <property type="nucleotide sequence ID" value="XM_027245830.2"/>
</dbReference>
<dbReference type="AlphaFoldDB" id="A0A6P6VG30"/>
<dbReference type="InterPro" id="IPR036638">
    <property type="entry name" value="HLH_DNA-bd_sf"/>
</dbReference>
<evidence type="ECO:0000259" key="6">
    <source>
        <dbReference type="PROSITE" id="PS50888"/>
    </source>
</evidence>
<reference evidence="7" key="1">
    <citation type="journal article" date="2025" name="Foods">
        <title>Unveiling the Microbial Signatures of Arabica Coffee Cherries: Insights into Ripeness Specific Diversity, Functional Traits, and Implications for Quality and Safety.</title>
        <authorList>
            <consortium name="RefSeq"/>
            <person name="Tenea G.N."/>
            <person name="Cifuentes V."/>
            <person name="Reyes P."/>
            <person name="Cevallos-Vallejos M."/>
        </authorList>
    </citation>
    <scope>NUCLEOTIDE SEQUENCE [LARGE SCALE GENOMIC DNA]</scope>
</reference>
<protein>
    <recommendedName>
        <fullName evidence="6">BHLH domain-containing protein</fullName>
    </recommendedName>
</protein>
<name>A0A6P6VG30_COFAR</name>
<dbReference type="SUPFAM" id="SSF47459">
    <property type="entry name" value="HLH, helix-loop-helix DNA-binding domain"/>
    <property type="match status" value="1"/>
</dbReference>
<dbReference type="GO" id="GO:0046983">
    <property type="term" value="F:protein dimerization activity"/>
    <property type="evidence" value="ECO:0007669"/>
    <property type="project" value="InterPro"/>
</dbReference>
<keyword evidence="3" id="KW-0238">DNA-binding</keyword>
<evidence type="ECO:0000256" key="5">
    <source>
        <dbReference type="ARBA" id="ARBA00023242"/>
    </source>
</evidence>
<keyword evidence="2" id="KW-0805">Transcription regulation</keyword>
<dbReference type="PANTHER" id="PTHR16223:SF335">
    <property type="entry name" value="TRANSCRIPTION FACTOR BHLH113"/>
    <property type="match status" value="1"/>
</dbReference>
<keyword evidence="4" id="KW-0804">Transcription</keyword>
<dbReference type="OrthoDB" id="1075457at2759"/>
<dbReference type="CDD" id="cd11393">
    <property type="entry name" value="bHLH_AtbHLH_like"/>
    <property type="match status" value="1"/>
</dbReference>
<comment type="subcellular location">
    <subcellularLocation>
        <location evidence="1">Nucleus</location>
    </subcellularLocation>
</comment>
<dbReference type="InterPro" id="IPR011598">
    <property type="entry name" value="bHLH_dom"/>
</dbReference>
<feature type="domain" description="BHLH" evidence="6">
    <location>
        <begin position="157"/>
        <end position="206"/>
    </location>
</feature>
<accession>A0A6P6VG30</accession>
<evidence type="ECO:0000313" key="8">
    <source>
        <dbReference type="RefSeq" id="XP_027101631.1"/>
    </source>
</evidence>
<dbReference type="GO" id="GO:0000981">
    <property type="term" value="F:DNA-binding transcription factor activity, RNA polymerase II-specific"/>
    <property type="evidence" value="ECO:0007669"/>
    <property type="project" value="TreeGrafter"/>
</dbReference>
<evidence type="ECO:0000256" key="4">
    <source>
        <dbReference type="ARBA" id="ARBA00023163"/>
    </source>
</evidence>
<evidence type="ECO:0000256" key="2">
    <source>
        <dbReference type="ARBA" id="ARBA00023015"/>
    </source>
</evidence>
<sequence>MAGGDDGLEDHDDPLAVGSYSKLLFAEEVADDLDPDVCFNFTTSSFSSTPPKMLCFGDENSQDFDFTFEKITAKFAQKSGGVTCSDSSSASSTTVNSNITTSISKTNVSSSQKSNKKRNVSGAIGAVNDEPVQNSAVGNVAPAGSQTNCKKKKSADNLIETATGHGKVKKEKLGERVIALQQLVSPFGKTDTASVLHEAMGYIRFLQDQVQVLCSPYLQRLPSSPRYLLEKGGECKEGESTTDLRSKGLCLVPVELTLHVAETNGADFWSPAMVNK</sequence>
<dbReference type="GO" id="GO:0005634">
    <property type="term" value="C:nucleus"/>
    <property type="evidence" value="ECO:0007669"/>
    <property type="project" value="UniProtKB-SubCell"/>
</dbReference>
<dbReference type="Proteomes" id="UP001652660">
    <property type="component" value="Chromosome 2c"/>
</dbReference>
<keyword evidence="5" id="KW-0539">Nucleus</keyword>
<organism evidence="7 8">
    <name type="scientific">Coffea arabica</name>
    <name type="common">Arabian coffee</name>
    <dbReference type="NCBI Taxonomy" id="13443"/>
    <lineage>
        <taxon>Eukaryota</taxon>
        <taxon>Viridiplantae</taxon>
        <taxon>Streptophyta</taxon>
        <taxon>Embryophyta</taxon>
        <taxon>Tracheophyta</taxon>
        <taxon>Spermatophyta</taxon>
        <taxon>Magnoliopsida</taxon>
        <taxon>eudicotyledons</taxon>
        <taxon>Gunneridae</taxon>
        <taxon>Pentapetalae</taxon>
        <taxon>asterids</taxon>
        <taxon>lamiids</taxon>
        <taxon>Gentianales</taxon>
        <taxon>Rubiaceae</taxon>
        <taxon>Ixoroideae</taxon>
        <taxon>Gardenieae complex</taxon>
        <taxon>Bertiereae - Coffeeae clade</taxon>
        <taxon>Coffeeae</taxon>
        <taxon>Coffea</taxon>
    </lineage>
</organism>
<reference evidence="8" key="2">
    <citation type="submission" date="2025-08" db="UniProtKB">
        <authorList>
            <consortium name="RefSeq"/>
        </authorList>
    </citation>
    <scope>IDENTIFICATION</scope>
    <source>
        <tissue evidence="8">Leaves</tissue>
    </source>
</reference>
<dbReference type="GO" id="GO:0000978">
    <property type="term" value="F:RNA polymerase II cis-regulatory region sequence-specific DNA binding"/>
    <property type="evidence" value="ECO:0007669"/>
    <property type="project" value="TreeGrafter"/>
</dbReference>
<evidence type="ECO:0000256" key="3">
    <source>
        <dbReference type="ARBA" id="ARBA00023125"/>
    </source>
</evidence>
<evidence type="ECO:0000313" key="7">
    <source>
        <dbReference type="Proteomes" id="UP001652660"/>
    </source>
</evidence>
<gene>
    <name evidence="8" type="primary">LOC113722546</name>
</gene>
<keyword evidence="7" id="KW-1185">Reference proteome</keyword>
<dbReference type="InterPro" id="IPR045239">
    <property type="entry name" value="bHLH95_bHLH"/>
</dbReference>
<evidence type="ECO:0000256" key="1">
    <source>
        <dbReference type="ARBA" id="ARBA00004123"/>
    </source>
</evidence>
<dbReference type="GeneID" id="113722546"/>
<dbReference type="PROSITE" id="PS50888">
    <property type="entry name" value="BHLH"/>
    <property type="match status" value="1"/>
</dbReference>
<dbReference type="InterPro" id="IPR045843">
    <property type="entry name" value="IND-like"/>
</dbReference>
<proteinExistence type="predicted"/>
<dbReference type="PANTHER" id="PTHR16223">
    <property type="entry name" value="TRANSCRIPTION FACTOR BHLH83-RELATED"/>
    <property type="match status" value="1"/>
</dbReference>